<dbReference type="Gene3D" id="1.20.120.550">
    <property type="entry name" value="Membrane associated eicosanoid/glutathione metabolism-like domain"/>
    <property type="match status" value="1"/>
</dbReference>
<evidence type="ECO:0000313" key="7">
    <source>
        <dbReference type="Proteomes" id="UP001451782"/>
    </source>
</evidence>
<gene>
    <name evidence="6" type="ORF">AABB28_09690</name>
</gene>
<evidence type="ECO:0000256" key="5">
    <source>
        <dbReference type="SAM" id="Phobius"/>
    </source>
</evidence>
<dbReference type="InterPro" id="IPR001129">
    <property type="entry name" value="Membr-assoc_MAPEG"/>
</dbReference>
<evidence type="ECO:0000256" key="4">
    <source>
        <dbReference type="ARBA" id="ARBA00023136"/>
    </source>
</evidence>
<dbReference type="PANTHER" id="PTHR35814">
    <property type="match status" value="1"/>
</dbReference>
<dbReference type="RefSeq" id="WP_342068605.1">
    <property type="nucleotide sequence ID" value="NZ_CP151762.1"/>
</dbReference>
<evidence type="ECO:0000256" key="2">
    <source>
        <dbReference type="ARBA" id="ARBA00022692"/>
    </source>
</evidence>
<dbReference type="Pfam" id="PF01124">
    <property type="entry name" value="MAPEG"/>
    <property type="match status" value="1"/>
</dbReference>
<protein>
    <submittedName>
        <fullName evidence="6">MAPEG family protein</fullName>
    </submittedName>
</protein>
<keyword evidence="4 5" id="KW-0472">Membrane</keyword>
<dbReference type="InterPro" id="IPR023352">
    <property type="entry name" value="MAPEG-like_dom_sf"/>
</dbReference>
<keyword evidence="3 5" id="KW-1133">Transmembrane helix</keyword>
<dbReference type="AlphaFoldDB" id="A0AAN0MCY9"/>
<dbReference type="GO" id="GO:0016020">
    <property type="term" value="C:membrane"/>
    <property type="evidence" value="ECO:0007669"/>
    <property type="project" value="UniProtKB-SubCell"/>
</dbReference>
<sequence length="130" mass="13884">MISLPITSATAILAGVLILLLTSKVIQLRRSGGVVLGDNDDRVLAKAIRGHANAVEQLPIALIIMGLAEAQGGNTPLLVLSAILLVAGRIMHAMYFAIHGTHWRLRMYGMMLTLIAQGLLVLTLILTILI</sequence>
<reference evidence="6 7" key="1">
    <citation type="submission" date="2024-04" db="EMBL/GenBank/DDBJ databases">
        <title>Phylogenomic analyses of a clade within the roseobacter group suggest taxonomic reassignments of species of the genera Aestuariivita, Citreicella, Loktanella, Nautella, Pelagibaca, Ruegeria, Thalassobius, Thiobacimonas and Tropicibacter, and the proposal o.</title>
        <authorList>
            <person name="Jeon C.O."/>
        </authorList>
    </citation>
    <scope>NUCLEOTIDE SEQUENCE [LARGE SCALE GENOMIC DNA]</scope>
    <source>
        <strain evidence="6 7">G8-12</strain>
    </source>
</reference>
<proteinExistence type="predicted"/>
<comment type="subcellular location">
    <subcellularLocation>
        <location evidence="1">Membrane</location>
    </subcellularLocation>
</comment>
<organism evidence="6 7">
    <name type="scientific">Yoonia algicola</name>
    <dbReference type="NCBI Taxonomy" id="3137368"/>
    <lineage>
        <taxon>Bacteria</taxon>
        <taxon>Pseudomonadati</taxon>
        <taxon>Pseudomonadota</taxon>
        <taxon>Alphaproteobacteria</taxon>
        <taxon>Rhodobacterales</taxon>
        <taxon>Paracoccaceae</taxon>
        <taxon>Yoonia</taxon>
    </lineage>
</organism>
<dbReference type="KEGG" id="yag:AABB28_09690"/>
<evidence type="ECO:0000256" key="3">
    <source>
        <dbReference type="ARBA" id="ARBA00022989"/>
    </source>
</evidence>
<evidence type="ECO:0000313" key="6">
    <source>
        <dbReference type="EMBL" id="WZU62193.1"/>
    </source>
</evidence>
<keyword evidence="2 5" id="KW-0812">Transmembrane</keyword>
<name>A0AAN0MCY9_9RHOB</name>
<feature type="transmembrane region" description="Helical" evidence="5">
    <location>
        <begin position="110"/>
        <end position="129"/>
    </location>
</feature>
<keyword evidence="7" id="KW-1185">Reference proteome</keyword>
<accession>A0AAN0MCY9</accession>
<feature type="transmembrane region" description="Helical" evidence="5">
    <location>
        <begin position="77"/>
        <end position="98"/>
    </location>
</feature>
<feature type="transmembrane region" description="Helical" evidence="5">
    <location>
        <begin position="6"/>
        <end position="22"/>
    </location>
</feature>
<dbReference type="Proteomes" id="UP001451782">
    <property type="component" value="Chromosome"/>
</dbReference>
<dbReference type="EMBL" id="CP151762">
    <property type="protein sequence ID" value="WZU62193.1"/>
    <property type="molecule type" value="Genomic_DNA"/>
</dbReference>
<dbReference type="PANTHER" id="PTHR35814:SF1">
    <property type="entry name" value="GLUTATHIONE S-TRANSFERASE-RELATED"/>
    <property type="match status" value="1"/>
</dbReference>
<evidence type="ECO:0000256" key="1">
    <source>
        <dbReference type="ARBA" id="ARBA00004370"/>
    </source>
</evidence>
<dbReference type="SUPFAM" id="SSF161084">
    <property type="entry name" value="MAPEG domain-like"/>
    <property type="match status" value="1"/>
</dbReference>